<dbReference type="Gene3D" id="3.30.300.90">
    <property type="entry name" value="BolA-like"/>
    <property type="match status" value="1"/>
</dbReference>
<dbReference type="AlphaFoldDB" id="A0A5C6X4S1"/>
<sequence length="82" mass="9056">MIEASIIVERIEAALPGARVQVQDLTGTMDHYKAVVISEHFAGKSLVARHRAIYQALAEEMKGPIHALTLEVFTPEEWDAQG</sequence>
<comment type="similarity">
    <text evidence="1 2">Belongs to the BolA/IbaG family.</text>
</comment>
<dbReference type="SUPFAM" id="SSF82657">
    <property type="entry name" value="BolA-like"/>
    <property type="match status" value="1"/>
</dbReference>
<dbReference type="OrthoDB" id="9796738at2"/>
<evidence type="ECO:0000313" key="4">
    <source>
        <dbReference type="Proteomes" id="UP000321046"/>
    </source>
</evidence>
<comment type="caution">
    <text evidence="3">The sequence shown here is derived from an EMBL/GenBank/DDBJ whole genome shotgun (WGS) entry which is preliminary data.</text>
</comment>
<name>A0A5C6X4S1_9DELT</name>
<proteinExistence type="inferred from homology"/>
<dbReference type="PANTHER" id="PTHR46229">
    <property type="entry name" value="BOLA TRANSCRIPTION REGULATOR"/>
    <property type="match status" value="1"/>
</dbReference>
<accession>A0A5C6X4S1</accession>
<reference evidence="3 4" key="1">
    <citation type="submission" date="2019-08" db="EMBL/GenBank/DDBJ databases">
        <title>Bradymonadales sp. TMQ2.</title>
        <authorList>
            <person name="Liang Q."/>
        </authorList>
    </citation>
    <scope>NUCLEOTIDE SEQUENCE [LARGE SCALE GENOMIC DNA]</scope>
    <source>
        <strain evidence="3 4">TMQ2</strain>
    </source>
</reference>
<dbReference type="InterPro" id="IPR036065">
    <property type="entry name" value="BolA-like_sf"/>
</dbReference>
<dbReference type="RefSeq" id="WP_146975008.1">
    <property type="nucleotide sequence ID" value="NZ_VOSL01000054.1"/>
</dbReference>
<evidence type="ECO:0000256" key="1">
    <source>
        <dbReference type="ARBA" id="ARBA00005578"/>
    </source>
</evidence>
<dbReference type="Pfam" id="PF01722">
    <property type="entry name" value="BolA"/>
    <property type="match status" value="1"/>
</dbReference>
<evidence type="ECO:0000313" key="3">
    <source>
        <dbReference type="EMBL" id="TXD34600.1"/>
    </source>
</evidence>
<gene>
    <name evidence="3" type="ORF">FRC96_13360</name>
</gene>
<dbReference type="Proteomes" id="UP000321046">
    <property type="component" value="Unassembled WGS sequence"/>
</dbReference>
<dbReference type="InterPro" id="IPR050961">
    <property type="entry name" value="BolA/IbaG_stress_morph_reg"/>
</dbReference>
<evidence type="ECO:0000256" key="2">
    <source>
        <dbReference type="RuleBase" id="RU003860"/>
    </source>
</evidence>
<dbReference type="EMBL" id="VOSL01000054">
    <property type="protein sequence ID" value="TXD34600.1"/>
    <property type="molecule type" value="Genomic_DNA"/>
</dbReference>
<protein>
    <submittedName>
        <fullName evidence="3">BolA family transcriptional regulator</fullName>
    </submittedName>
</protein>
<dbReference type="PIRSF" id="PIRSF003113">
    <property type="entry name" value="BolA"/>
    <property type="match status" value="1"/>
</dbReference>
<organism evidence="3 4">
    <name type="scientific">Lujinxingia vulgaris</name>
    <dbReference type="NCBI Taxonomy" id="2600176"/>
    <lineage>
        <taxon>Bacteria</taxon>
        <taxon>Deltaproteobacteria</taxon>
        <taxon>Bradymonadales</taxon>
        <taxon>Lujinxingiaceae</taxon>
        <taxon>Lujinxingia</taxon>
    </lineage>
</organism>
<dbReference type="PANTHER" id="PTHR46229:SF2">
    <property type="entry name" value="BOLA-LIKE PROTEIN 1"/>
    <property type="match status" value="1"/>
</dbReference>
<dbReference type="InterPro" id="IPR002634">
    <property type="entry name" value="BolA"/>
</dbReference>